<protein>
    <submittedName>
        <fullName evidence="1">Uncharacterized protein</fullName>
    </submittedName>
</protein>
<name>A0AA37HJS0_9HYPH</name>
<organism evidence="1 2">
    <name type="scientific">Methylobacterium frigidaeris</name>
    <dbReference type="NCBI Taxonomy" id="2038277"/>
    <lineage>
        <taxon>Bacteria</taxon>
        <taxon>Pseudomonadati</taxon>
        <taxon>Pseudomonadota</taxon>
        <taxon>Alphaproteobacteria</taxon>
        <taxon>Hyphomicrobiales</taxon>
        <taxon>Methylobacteriaceae</taxon>
        <taxon>Methylobacterium</taxon>
    </lineage>
</organism>
<evidence type="ECO:0000313" key="1">
    <source>
        <dbReference type="EMBL" id="GJD67033.1"/>
    </source>
</evidence>
<reference evidence="1" key="2">
    <citation type="submission" date="2021-08" db="EMBL/GenBank/DDBJ databases">
        <authorList>
            <person name="Tani A."/>
            <person name="Ola A."/>
            <person name="Ogura Y."/>
            <person name="Katsura K."/>
            <person name="Hayashi T."/>
        </authorList>
    </citation>
    <scope>NUCLEOTIDE SEQUENCE</scope>
    <source>
        <strain evidence="1">JCM 32048</strain>
    </source>
</reference>
<dbReference type="Proteomes" id="UP001055286">
    <property type="component" value="Unassembled WGS sequence"/>
</dbReference>
<dbReference type="EMBL" id="BPQJ01000113">
    <property type="protein sequence ID" value="GJD67033.1"/>
    <property type="molecule type" value="Genomic_DNA"/>
</dbReference>
<sequence>MNPLSYRVPGKGEEWWTNPSEWLTHYMDADPEKGRPKISDAELLRRIQDLGYGGGSRGTVLKWRRGEKMIPPEDFPKICLALGFEPDDVEWMTCEVLREAFPEIKYFIRDPLKERNSRALQTLKFHEELRKLGRSLKKANLERQLSEIEE</sequence>
<accession>A0AA37HJS0</accession>
<reference evidence="1" key="1">
    <citation type="journal article" date="2016" name="Front. Microbiol.">
        <title>Genome Sequence of the Piezophilic, Mesophilic Sulfate-Reducing Bacterium Desulfovibrio indicus J2T.</title>
        <authorList>
            <person name="Cao J."/>
            <person name="Maignien L."/>
            <person name="Shao Z."/>
            <person name="Alain K."/>
            <person name="Jebbar M."/>
        </authorList>
    </citation>
    <scope>NUCLEOTIDE SEQUENCE</scope>
    <source>
        <strain evidence="1">JCM 32048</strain>
    </source>
</reference>
<gene>
    <name evidence="1" type="ORF">MPEAHAMD_7232</name>
</gene>
<comment type="caution">
    <text evidence="1">The sequence shown here is derived from an EMBL/GenBank/DDBJ whole genome shotgun (WGS) entry which is preliminary data.</text>
</comment>
<keyword evidence="2" id="KW-1185">Reference proteome</keyword>
<dbReference type="AlphaFoldDB" id="A0AA37HJS0"/>
<proteinExistence type="predicted"/>
<evidence type="ECO:0000313" key="2">
    <source>
        <dbReference type="Proteomes" id="UP001055286"/>
    </source>
</evidence>
<dbReference type="RefSeq" id="WP_099902635.1">
    <property type="nucleotide sequence ID" value="NZ_BPQJ01000113.1"/>
</dbReference>